<dbReference type="EMBL" id="LXQA010541204">
    <property type="protein sequence ID" value="MCI58149.1"/>
    <property type="molecule type" value="Genomic_DNA"/>
</dbReference>
<dbReference type="AlphaFoldDB" id="A0A392TAL9"/>
<comment type="caution">
    <text evidence="2">The sequence shown here is derived from an EMBL/GenBank/DDBJ whole genome shotgun (WGS) entry which is preliminary data.</text>
</comment>
<accession>A0A392TAL9</accession>
<organism evidence="2 3">
    <name type="scientific">Trifolium medium</name>
    <dbReference type="NCBI Taxonomy" id="97028"/>
    <lineage>
        <taxon>Eukaryota</taxon>
        <taxon>Viridiplantae</taxon>
        <taxon>Streptophyta</taxon>
        <taxon>Embryophyta</taxon>
        <taxon>Tracheophyta</taxon>
        <taxon>Spermatophyta</taxon>
        <taxon>Magnoliopsida</taxon>
        <taxon>eudicotyledons</taxon>
        <taxon>Gunneridae</taxon>
        <taxon>Pentapetalae</taxon>
        <taxon>rosids</taxon>
        <taxon>fabids</taxon>
        <taxon>Fabales</taxon>
        <taxon>Fabaceae</taxon>
        <taxon>Papilionoideae</taxon>
        <taxon>50 kb inversion clade</taxon>
        <taxon>NPAAA clade</taxon>
        <taxon>Hologalegina</taxon>
        <taxon>IRL clade</taxon>
        <taxon>Trifolieae</taxon>
        <taxon>Trifolium</taxon>
    </lineage>
</organism>
<feature type="region of interest" description="Disordered" evidence="1">
    <location>
        <begin position="1"/>
        <end position="36"/>
    </location>
</feature>
<dbReference type="Proteomes" id="UP000265520">
    <property type="component" value="Unassembled WGS sequence"/>
</dbReference>
<evidence type="ECO:0000256" key="1">
    <source>
        <dbReference type="SAM" id="MobiDB-lite"/>
    </source>
</evidence>
<reference evidence="2 3" key="1">
    <citation type="journal article" date="2018" name="Front. Plant Sci.">
        <title>Red Clover (Trifolium pratense) and Zigzag Clover (T. medium) - A Picture of Genomic Similarities and Differences.</title>
        <authorList>
            <person name="Dluhosova J."/>
            <person name="Istvanek J."/>
            <person name="Nedelnik J."/>
            <person name="Repkova J."/>
        </authorList>
    </citation>
    <scope>NUCLEOTIDE SEQUENCE [LARGE SCALE GENOMIC DNA]</scope>
    <source>
        <strain evidence="3">cv. 10/8</strain>
        <tissue evidence="2">Leaf</tissue>
    </source>
</reference>
<evidence type="ECO:0000313" key="2">
    <source>
        <dbReference type="EMBL" id="MCI58149.1"/>
    </source>
</evidence>
<feature type="compositionally biased region" description="Polar residues" evidence="1">
    <location>
        <begin position="1"/>
        <end position="21"/>
    </location>
</feature>
<keyword evidence="3" id="KW-1185">Reference proteome</keyword>
<evidence type="ECO:0000313" key="3">
    <source>
        <dbReference type="Proteomes" id="UP000265520"/>
    </source>
</evidence>
<proteinExistence type="predicted"/>
<feature type="non-terminal residue" evidence="2">
    <location>
        <position position="69"/>
    </location>
</feature>
<sequence length="69" mass="7622">MVQTLINNPQPTVDPSSSQPWPTYGLPHNYTPAEDVSNEMPSLEHIFIPMVNAVNTSHGVSNYPEETIS</sequence>
<name>A0A392TAL9_9FABA</name>
<protein>
    <submittedName>
        <fullName evidence="2">Uncharacterized protein</fullName>
    </submittedName>
</protein>